<accession>A0A2T2WEX5</accession>
<evidence type="ECO:0000256" key="2">
    <source>
        <dbReference type="ARBA" id="ARBA00022475"/>
    </source>
</evidence>
<organism evidence="7 8">
    <name type="scientific">Sulfobacillus acidophilus</name>
    <dbReference type="NCBI Taxonomy" id="53633"/>
    <lineage>
        <taxon>Bacteria</taxon>
        <taxon>Bacillati</taxon>
        <taxon>Bacillota</taxon>
        <taxon>Clostridia</taxon>
        <taxon>Eubacteriales</taxon>
        <taxon>Clostridiales Family XVII. Incertae Sedis</taxon>
        <taxon>Sulfobacillus</taxon>
    </lineage>
</organism>
<dbReference type="PANTHER" id="PTHR23513:SF11">
    <property type="entry name" value="STAPHYLOFERRIN A TRANSPORTER"/>
    <property type="match status" value="1"/>
</dbReference>
<proteinExistence type="predicted"/>
<comment type="caution">
    <text evidence="7">The sequence shown here is derived from an EMBL/GenBank/DDBJ whole genome shotgun (WGS) entry which is preliminary data.</text>
</comment>
<dbReference type="Proteomes" id="UP000241848">
    <property type="component" value="Unassembled WGS sequence"/>
</dbReference>
<reference evidence="7 8" key="1">
    <citation type="journal article" date="2014" name="BMC Genomics">
        <title>Comparison of environmental and isolate Sulfobacillus genomes reveals diverse carbon, sulfur, nitrogen, and hydrogen metabolisms.</title>
        <authorList>
            <person name="Justice N.B."/>
            <person name="Norman A."/>
            <person name="Brown C.T."/>
            <person name="Singh A."/>
            <person name="Thomas B.C."/>
            <person name="Banfield J.F."/>
        </authorList>
    </citation>
    <scope>NUCLEOTIDE SEQUENCE [LARGE SCALE GENOMIC DNA]</scope>
    <source>
        <strain evidence="7">AMDSBA3</strain>
    </source>
</reference>
<dbReference type="GO" id="GO:0022857">
    <property type="term" value="F:transmembrane transporter activity"/>
    <property type="evidence" value="ECO:0007669"/>
    <property type="project" value="InterPro"/>
</dbReference>
<evidence type="ECO:0000256" key="1">
    <source>
        <dbReference type="ARBA" id="ARBA00004651"/>
    </source>
</evidence>
<evidence type="ECO:0000256" key="3">
    <source>
        <dbReference type="ARBA" id="ARBA00022692"/>
    </source>
</evidence>
<keyword evidence="2" id="KW-1003">Cell membrane</keyword>
<feature type="transmembrane region" description="Helical" evidence="6">
    <location>
        <begin position="80"/>
        <end position="100"/>
    </location>
</feature>
<name>A0A2T2WEX5_9FIRM</name>
<keyword evidence="4 6" id="KW-1133">Transmembrane helix</keyword>
<dbReference type="AlphaFoldDB" id="A0A2T2WEX5"/>
<feature type="transmembrane region" description="Helical" evidence="6">
    <location>
        <begin position="348"/>
        <end position="366"/>
    </location>
</feature>
<feature type="transmembrane region" description="Helical" evidence="6">
    <location>
        <begin position="106"/>
        <end position="125"/>
    </location>
</feature>
<evidence type="ECO:0000313" key="8">
    <source>
        <dbReference type="Proteomes" id="UP000241848"/>
    </source>
</evidence>
<dbReference type="EMBL" id="PXYV01000051">
    <property type="protein sequence ID" value="PSR20770.1"/>
    <property type="molecule type" value="Genomic_DNA"/>
</dbReference>
<evidence type="ECO:0000256" key="5">
    <source>
        <dbReference type="ARBA" id="ARBA00023136"/>
    </source>
</evidence>
<feature type="transmembrane region" description="Helical" evidence="6">
    <location>
        <begin position="47"/>
        <end position="68"/>
    </location>
</feature>
<evidence type="ECO:0000256" key="4">
    <source>
        <dbReference type="ARBA" id="ARBA00022989"/>
    </source>
</evidence>
<dbReference type="CDD" id="cd06173">
    <property type="entry name" value="MFS_MefA_like"/>
    <property type="match status" value="1"/>
</dbReference>
<dbReference type="SUPFAM" id="SSF103473">
    <property type="entry name" value="MFS general substrate transporter"/>
    <property type="match status" value="1"/>
</dbReference>
<protein>
    <submittedName>
        <fullName evidence="7">MFS transporter</fullName>
    </submittedName>
</protein>
<gene>
    <name evidence="7" type="ORF">C7B45_13570</name>
</gene>
<evidence type="ECO:0000256" key="6">
    <source>
        <dbReference type="SAM" id="Phobius"/>
    </source>
</evidence>
<dbReference type="InterPro" id="IPR011701">
    <property type="entry name" value="MFS"/>
</dbReference>
<evidence type="ECO:0000313" key="7">
    <source>
        <dbReference type="EMBL" id="PSR20770.1"/>
    </source>
</evidence>
<feature type="transmembrane region" description="Helical" evidence="6">
    <location>
        <begin position="253"/>
        <end position="274"/>
    </location>
</feature>
<sequence length="415" mass="43425">MKSLWPTGTLAQSPFLWFYAGRTISLFGSGMTPVALAFAILSTRHGQALLGPIMAAEILPNIIMLLIGGSVADRYRRDRLMQAGSIGAGLTQAGIAAIVLTRANPYALFPLAILNGVLAAFTAPATRGILPQLIDPEDIAQANAYLNASRSAAKILGPAASGVLAATVGGGWAIALDALSFFLASACFCRISTPSHPTSPNSLLRQIQEGWTYFIRQPWIWPITAAFAVMNLVQMGAWRVLGPIIALRTFGAAGWGLVLSLQAVGLLLGSLGILRIHVTRPLMATMTAATLVGLPMLALGLKAGLLVLMLAAIASGIGSAISTVTWNSTLQQGVPPRKMSQVMAIDDLGSFAAIPIGLVLALPLAHRVGLTDVETIGGLIWITAAMLPLAQRHVREMTGPDIRACATEIADSKSS</sequence>
<comment type="subcellular location">
    <subcellularLocation>
        <location evidence="1">Cell membrane</location>
        <topology evidence="1">Multi-pass membrane protein</topology>
    </subcellularLocation>
</comment>
<dbReference type="GO" id="GO:0005886">
    <property type="term" value="C:plasma membrane"/>
    <property type="evidence" value="ECO:0007669"/>
    <property type="project" value="UniProtKB-SubCell"/>
</dbReference>
<feature type="transmembrane region" description="Helical" evidence="6">
    <location>
        <begin position="219"/>
        <end position="241"/>
    </location>
</feature>
<keyword evidence="5 6" id="KW-0472">Membrane</keyword>
<feature type="transmembrane region" description="Helical" evidence="6">
    <location>
        <begin position="16"/>
        <end position="41"/>
    </location>
</feature>
<keyword evidence="3 6" id="KW-0812">Transmembrane</keyword>
<dbReference type="Gene3D" id="1.20.1250.20">
    <property type="entry name" value="MFS general substrate transporter like domains"/>
    <property type="match status" value="1"/>
</dbReference>
<dbReference type="InterPro" id="IPR036259">
    <property type="entry name" value="MFS_trans_sf"/>
</dbReference>
<dbReference type="Pfam" id="PF07690">
    <property type="entry name" value="MFS_1"/>
    <property type="match status" value="1"/>
</dbReference>
<dbReference type="PANTHER" id="PTHR23513">
    <property type="entry name" value="INTEGRAL MEMBRANE EFFLUX PROTEIN-RELATED"/>
    <property type="match status" value="1"/>
</dbReference>